<dbReference type="AlphaFoldDB" id="A0A9P4QCN5"/>
<feature type="transmembrane region" description="Helical" evidence="6">
    <location>
        <begin position="371"/>
        <end position="390"/>
    </location>
</feature>
<gene>
    <name evidence="8" type="ORF">K431DRAFT_283869</name>
</gene>
<protein>
    <recommendedName>
        <fullName evidence="7">EamA domain-containing protein</fullName>
    </recommendedName>
</protein>
<feature type="domain" description="EamA" evidence="7">
    <location>
        <begin position="135"/>
        <end position="253"/>
    </location>
</feature>
<evidence type="ECO:0000256" key="4">
    <source>
        <dbReference type="ARBA" id="ARBA00023136"/>
    </source>
</evidence>
<keyword evidence="4 6" id="KW-0472">Membrane</keyword>
<dbReference type="OrthoDB" id="306876at2759"/>
<feature type="region of interest" description="Disordered" evidence="5">
    <location>
        <begin position="272"/>
        <end position="298"/>
    </location>
</feature>
<organism evidence="8 9">
    <name type="scientific">Polychaeton citri CBS 116435</name>
    <dbReference type="NCBI Taxonomy" id="1314669"/>
    <lineage>
        <taxon>Eukaryota</taxon>
        <taxon>Fungi</taxon>
        <taxon>Dikarya</taxon>
        <taxon>Ascomycota</taxon>
        <taxon>Pezizomycotina</taxon>
        <taxon>Dothideomycetes</taxon>
        <taxon>Dothideomycetidae</taxon>
        <taxon>Capnodiales</taxon>
        <taxon>Capnodiaceae</taxon>
        <taxon>Polychaeton</taxon>
    </lineage>
</organism>
<dbReference type="InterPro" id="IPR037185">
    <property type="entry name" value="EmrE-like"/>
</dbReference>
<comment type="subcellular location">
    <subcellularLocation>
        <location evidence="1">Membrane</location>
        <topology evidence="1">Multi-pass membrane protein</topology>
    </subcellularLocation>
</comment>
<evidence type="ECO:0000256" key="5">
    <source>
        <dbReference type="SAM" id="MobiDB-lite"/>
    </source>
</evidence>
<feature type="transmembrane region" description="Helical" evidence="6">
    <location>
        <begin position="306"/>
        <end position="329"/>
    </location>
</feature>
<evidence type="ECO:0000256" key="2">
    <source>
        <dbReference type="ARBA" id="ARBA00022692"/>
    </source>
</evidence>
<dbReference type="EMBL" id="MU003782">
    <property type="protein sequence ID" value="KAF2722441.1"/>
    <property type="molecule type" value="Genomic_DNA"/>
</dbReference>
<dbReference type="SUPFAM" id="SSF103481">
    <property type="entry name" value="Multidrug resistance efflux transporter EmrE"/>
    <property type="match status" value="2"/>
</dbReference>
<keyword evidence="9" id="KW-1185">Reference proteome</keyword>
<feature type="transmembrane region" description="Helical" evidence="6">
    <location>
        <begin position="147"/>
        <end position="168"/>
    </location>
</feature>
<feature type="transmembrane region" description="Helical" evidence="6">
    <location>
        <begin position="114"/>
        <end position="135"/>
    </location>
</feature>
<comment type="caution">
    <text evidence="8">The sequence shown here is derived from an EMBL/GenBank/DDBJ whole genome shotgun (WGS) entry which is preliminary data.</text>
</comment>
<evidence type="ECO:0000256" key="6">
    <source>
        <dbReference type="SAM" id="Phobius"/>
    </source>
</evidence>
<proteinExistence type="predicted"/>
<evidence type="ECO:0000256" key="3">
    <source>
        <dbReference type="ARBA" id="ARBA00022989"/>
    </source>
</evidence>
<evidence type="ECO:0000256" key="1">
    <source>
        <dbReference type="ARBA" id="ARBA00004141"/>
    </source>
</evidence>
<feature type="domain" description="EamA" evidence="7">
    <location>
        <begin position="308"/>
        <end position="442"/>
    </location>
</feature>
<feature type="transmembrane region" description="Helical" evidence="6">
    <location>
        <begin position="180"/>
        <end position="201"/>
    </location>
</feature>
<keyword evidence="3 6" id="KW-1133">Transmembrane helix</keyword>
<reference evidence="8" key="1">
    <citation type="journal article" date="2020" name="Stud. Mycol.">
        <title>101 Dothideomycetes genomes: a test case for predicting lifestyles and emergence of pathogens.</title>
        <authorList>
            <person name="Haridas S."/>
            <person name="Albert R."/>
            <person name="Binder M."/>
            <person name="Bloem J."/>
            <person name="Labutti K."/>
            <person name="Salamov A."/>
            <person name="Andreopoulos B."/>
            <person name="Baker S."/>
            <person name="Barry K."/>
            <person name="Bills G."/>
            <person name="Bluhm B."/>
            <person name="Cannon C."/>
            <person name="Castanera R."/>
            <person name="Culley D."/>
            <person name="Daum C."/>
            <person name="Ezra D."/>
            <person name="Gonzalez J."/>
            <person name="Henrissat B."/>
            <person name="Kuo A."/>
            <person name="Liang C."/>
            <person name="Lipzen A."/>
            <person name="Lutzoni F."/>
            <person name="Magnuson J."/>
            <person name="Mondo S."/>
            <person name="Nolan M."/>
            <person name="Ohm R."/>
            <person name="Pangilinan J."/>
            <person name="Park H.-J."/>
            <person name="Ramirez L."/>
            <person name="Alfaro M."/>
            <person name="Sun H."/>
            <person name="Tritt A."/>
            <person name="Yoshinaga Y."/>
            <person name="Zwiers L.-H."/>
            <person name="Turgeon B."/>
            <person name="Goodwin S."/>
            <person name="Spatafora J."/>
            <person name="Crous P."/>
            <person name="Grigoriev I."/>
        </authorList>
    </citation>
    <scope>NUCLEOTIDE SEQUENCE</scope>
    <source>
        <strain evidence="8">CBS 116435</strain>
    </source>
</reference>
<feature type="transmembrane region" description="Helical" evidence="6">
    <location>
        <begin position="213"/>
        <end position="230"/>
    </location>
</feature>
<dbReference type="Pfam" id="PF00892">
    <property type="entry name" value="EamA"/>
    <property type="match status" value="2"/>
</dbReference>
<feature type="transmembrane region" description="Helical" evidence="6">
    <location>
        <begin position="425"/>
        <end position="443"/>
    </location>
</feature>
<evidence type="ECO:0000313" key="8">
    <source>
        <dbReference type="EMBL" id="KAF2722441.1"/>
    </source>
</evidence>
<dbReference type="PANTHER" id="PTHR22911">
    <property type="entry name" value="ACYL-MALONYL CONDENSING ENZYME-RELATED"/>
    <property type="match status" value="1"/>
</dbReference>
<dbReference type="InterPro" id="IPR000620">
    <property type="entry name" value="EamA_dom"/>
</dbReference>
<feature type="compositionally biased region" description="Polar residues" evidence="5">
    <location>
        <begin position="274"/>
        <end position="298"/>
    </location>
</feature>
<feature type="transmembrane region" description="Helical" evidence="6">
    <location>
        <begin position="341"/>
        <end position="365"/>
    </location>
</feature>
<name>A0A9P4QCN5_9PEZI</name>
<sequence length="526" mass="56995">MSNDEEKKTANVHTYIDLSEDGVDSNLDFAPQDESKSRFYTTSSNGFLAAPLSGPVRPVSPDAISQLSADEYEQLQPARPASHFNIDSQGHQSVPTYQNGWKGRIQASWNHNRGLAYMLLAQLFGTSMNVTVRFLEVEGNHGKGMHPYQILSARMGITFIIATGYMWWKKTPHFPLGMKEVRWLLVARGFGGFFGVFGMYYSLLYLPLADATVITFLAPSLACWACSILINEPFTRREQMAALVSLVGVFLIARPTALFGSSSPGDIPPASGNLDATPSINGTSPTTGGSSPDASNYESVTSSQRLSAVGIALLGVLGAATAFTSIRWMGRRTHPLLSVNYFAGWCFIVSFAMQATLPDIGFVLPADFKEWLYLLFLGACGFVMQFLLAAGLSYEKSSRATNMIYSQMIFALASDKIFFGHTPGWMSIIGSSLIIGSAIVVTMQQATGQRDVRKEPTGGSVGDEMHMAAGEGVRGGFGGAGRGVGDEESRVGLMAAVEDDDTSEDHERDRSLLPYGGDAVHMRELR</sequence>
<dbReference type="GO" id="GO:0016020">
    <property type="term" value="C:membrane"/>
    <property type="evidence" value="ECO:0007669"/>
    <property type="project" value="UniProtKB-SubCell"/>
</dbReference>
<feature type="transmembrane region" description="Helical" evidence="6">
    <location>
        <begin position="242"/>
        <end position="260"/>
    </location>
</feature>
<dbReference type="Proteomes" id="UP000799441">
    <property type="component" value="Unassembled WGS sequence"/>
</dbReference>
<accession>A0A9P4QCN5</accession>
<evidence type="ECO:0000259" key="7">
    <source>
        <dbReference type="Pfam" id="PF00892"/>
    </source>
</evidence>
<dbReference type="PANTHER" id="PTHR22911:SF6">
    <property type="entry name" value="SOLUTE CARRIER FAMILY 35 MEMBER G1"/>
    <property type="match status" value="1"/>
</dbReference>
<keyword evidence="2 6" id="KW-0812">Transmembrane</keyword>
<evidence type="ECO:0000313" key="9">
    <source>
        <dbReference type="Proteomes" id="UP000799441"/>
    </source>
</evidence>